<feature type="region of interest" description="Disordered" evidence="10">
    <location>
        <begin position="450"/>
        <end position="470"/>
    </location>
</feature>
<dbReference type="CDD" id="cd11844">
    <property type="entry name" value="SH3_CAS"/>
    <property type="match status" value="1"/>
</dbReference>
<dbReference type="CDD" id="cd11564">
    <property type="entry name" value="FAT-like_CAS_C"/>
    <property type="match status" value="1"/>
</dbReference>
<feature type="region of interest" description="Disordered" evidence="10">
    <location>
        <begin position="766"/>
        <end position="889"/>
    </location>
</feature>
<dbReference type="OrthoDB" id="5983572at2759"/>
<dbReference type="GO" id="GO:0016477">
    <property type="term" value="P:cell migration"/>
    <property type="evidence" value="ECO:0007669"/>
    <property type="project" value="TreeGrafter"/>
</dbReference>
<feature type="compositionally biased region" description="Basic and acidic residues" evidence="10">
    <location>
        <begin position="819"/>
        <end position="829"/>
    </location>
</feature>
<dbReference type="SMART" id="SM00326">
    <property type="entry name" value="SH3"/>
    <property type="match status" value="1"/>
</dbReference>
<organism evidence="12 13">
    <name type="scientific">Candidula unifasciata</name>
    <dbReference type="NCBI Taxonomy" id="100452"/>
    <lineage>
        <taxon>Eukaryota</taxon>
        <taxon>Metazoa</taxon>
        <taxon>Spiralia</taxon>
        <taxon>Lophotrochozoa</taxon>
        <taxon>Mollusca</taxon>
        <taxon>Gastropoda</taxon>
        <taxon>Heterobranchia</taxon>
        <taxon>Euthyneura</taxon>
        <taxon>Panpulmonata</taxon>
        <taxon>Eupulmonata</taxon>
        <taxon>Stylommatophora</taxon>
        <taxon>Helicina</taxon>
        <taxon>Helicoidea</taxon>
        <taxon>Geomitridae</taxon>
        <taxon>Candidula</taxon>
    </lineage>
</organism>
<dbReference type="AlphaFoldDB" id="A0A8S3ZYI5"/>
<protein>
    <recommendedName>
        <fullName evidence="11">SH3 domain-containing protein</fullName>
    </recommendedName>
</protein>
<name>A0A8S3ZYI5_9EUPU</name>
<evidence type="ECO:0000313" key="12">
    <source>
        <dbReference type="EMBL" id="CAG5134733.1"/>
    </source>
</evidence>
<dbReference type="InterPro" id="IPR038319">
    <property type="entry name" value="Serine_rich_sf"/>
</dbReference>
<dbReference type="PANTHER" id="PTHR10654">
    <property type="entry name" value="CAS SCAFFOLDING PROTEIN"/>
    <property type="match status" value="1"/>
</dbReference>
<dbReference type="InterPro" id="IPR014928">
    <property type="entry name" value="Serine_rich_dom"/>
</dbReference>
<feature type="region of interest" description="Disordered" evidence="10">
    <location>
        <begin position="311"/>
        <end position="331"/>
    </location>
</feature>
<proteinExistence type="inferred from homology"/>
<accession>A0A8S3ZYI5</accession>
<feature type="compositionally biased region" description="Low complexity" evidence="10">
    <location>
        <begin position="880"/>
        <end position="889"/>
    </location>
</feature>
<evidence type="ECO:0000313" key="13">
    <source>
        <dbReference type="Proteomes" id="UP000678393"/>
    </source>
</evidence>
<feature type="region of interest" description="Disordered" evidence="10">
    <location>
        <begin position="647"/>
        <end position="683"/>
    </location>
</feature>
<dbReference type="InterPro" id="IPR037362">
    <property type="entry name" value="CAS_fam"/>
</dbReference>
<dbReference type="EMBL" id="CAJHNH020007534">
    <property type="protein sequence ID" value="CAG5134733.1"/>
    <property type="molecule type" value="Genomic_DNA"/>
</dbReference>
<dbReference type="FunFam" id="2.30.30.40:FF:000009">
    <property type="entry name" value="Breast cancer anti-estrogen resistance 1"/>
    <property type="match status" value="1"/>
</dbReference>
<evidence type="ECO:0000256" key="7">
    <source>
        <dbReference type="ARBA" id="ARBA00022889"/>
    </source>
</evidence>
<gene>
    <name evidence="12" type="ORF">CUNI_LOCUS20291</name>
</gene>
<feature type="domain" description="SH3" evidence="11">
    <location>
        <begin position="3"/>
        <end position="65"/>
    </location>
</feature>
<dbReference type="Pfam" id="PF08824">
    <property type="entry name" value="Serine_rich"/>
    <property type="match status" value="1"/>
</dbReference>
<comment type="similarity">
    <text evidence="3">Belongs to the CAS family.</text>
</comment>
<keyword evidence="5" id="KW-0963">Cytoplasm</keyword>
<dbReference type="PROSITE" id="PS50002">
    <property type="entry name" value="SH3"/>
    <property type="match status" value="1"/>
</dbReference>
<feature type="compositionally biased region" description="Polar residues" evidence="10">
    <location>
        <begin position="799"/>
        <end position="811"/>
    </location>
</feature>
<dbReference type="Pfam" id="PF12026">
    <property type="entry name" value="CAS_C"/>
    <property type="match status" value="1"/>
</dbReference>
<dbReference type="GO" id="GO:0005737">
    <property type="term" value="C:cytoplasm"/>
    <property type="evidence" value="ECO:0007669"/>
    <property type="project" value="UniProtKB-SubCell"/>
</dbReference>
<dbReference type="GO" id="GO:0007169">
    <property type="term" value="P:cell surface receptor protein tyrosine kinase signaling pathway"/>
    <property type="evidence" value="ECO:0007669"/>
    <property type="project" value="TreeGrafter"/>
</dbReference>
<evidence type="ECO:0000256" key="9">
    <source>
        <dbReference type="PROSITE-ProRule" id="PRU00192"/>
    </source>
</evidence>
<evidence type="ECO:0000256" key="8">
    <source>
        <dbReference type="ARBA" id="ARBA00022949"/>
    </source>
</evidence>
<dbReference type="Gene3D" id="1.20.120.230">
    <property type="entry name" value="Alpha-catenin/vinculin-like"/>
    <property type="match status" value="1"/>
</dbReference>
<dbReference type="PANTHER" id="PTHR10654:SF18">
    <property type="entry name" value="IP17195P"/>
    <property type="match status" value="1"/>
</dbReference>
<dbReference type="Proteomes" id="UP000678393">
    <property type="component" value="Unassembled WGS sequence"/>
</dbReference>
<dbReference type="InterPro" id="IPR036028">
    <property type="entry name" value="SH3-like_dom_sf"/>
</dbReference>
<evidence type="ECO:0000256" key="5">
    <source>
        <dbReference type="ARBA" id="ARBA00022490"/>
    </source>
</evidence>
<comment type="subcellular location">
    <subcellularLocation>
        <location evidence="1">Cell junction</location>
        <location evidence="1">Focal adhesion</location>
    </subcellularLocation>
    <subcellularLocation>
        <location evidence="2">Cytoplasm</location>
    </subcellularLocation>
</comment>
<keyword evidence="7" id="KW-0130">Cell adhesion</keyword>
<dbReference type="SUPFAM" id="SSF50044">
    <property type="entry name" value="SH3-domain"/>
    <property type="match status" value="1"/>
</dbReference>
<evidence type="ECO:0000256" key="3">
    <source>
        <dbReference type="ARBA" id="ARBA00007848"/>
    </source>
</evidence>
<dbReference type="GO" id="GO:0005925">
    <property type="term" value="C:focal adhesion"/>
    <property type="evidence" value="ECO:0007669"/>
    <property type="project" value="UniProtKB-SubCell"/>
</dbReference>
<feature type="compositionally biased region" description="Low complexity" evidence="10">
    <location>
        <begin position="222"/>
        <end position="231"/>
    </location>
</feature>
<dbReference type="Pfam" id="PF14604">
    <property type="entry name" value="SH3_9"/>
    <property type="match status" value="1"/>
</dbReference>
<feature type="compositionally biased region" description="Low complexity" evidence="10">
    <location>
        <begin position="177"/>
        <end position="200"/>
    </location>
</feature>
<feature type="region of interest" description="Disordered" evidence="10">
    <location>
        <begin position="90"/>
        <end position="234"/>
    </location>
</feature>
<evidence type="ECO:0000259" key="11">
    <source>
        <dbReference type="PROSITE" id="PS50002"/>
    </source>
</evidence>
<feature type="compositionally biased region" description="Polar residues" evidence="10">
    <location>
        <begin position="141"/>
        <end position="164"/>
    </location>
</feature>
<evidence type="ECO:0000256" key="10">
    <source>
        <dbReference type="SAM" id="MobiDB-lite"/>
    </source>
</evidence>
<dbReference type="Gene3D" id="2.30.30.40">
    <property type="entry name" value="SH3 Domains"/>
    <property type="match status" value="1"/>
</dbReference>
<reference evidence="12" key="1">
    <citation type="submission" date="2021-04" db="EMBL/GenBank/DDBJ databases">
        <authorList>
            <consortium name="Molecular Ecology Group"/>
        </authorList>
    </citation>
    <scope>NUCLEOTIDE SEQUENCE</scope>
</reference>
<keyword evidence="4 9" id="KW-0728">SH3 domain</keyword>
<dbReference type="InterPro" id="IPR021901">
    <property type="entry name" value="CAS_C"/>
</dbReference>
<evidence type="ECO:0000256" key="4">
    <source>
        <dbReference type="ARBA" id="ARBA00022443"/>
    </source>
</evidence>
<dbReference type="GO" id="GO:0005886">
    <property type="term" value="C:plasma membrane"/>
    <property type="evidence" value="ECO:0007669"/>
    <property type="project" value="TreeGrafter"/>
</dbReference>
<evidence type="ECO:0000256" key="1">
    <source>
        <dbReference type="ARBA" id="ARBA00004246"/>
    </source>
</evidence>
<sequence length="1038" mass="112450">MSQGMFLAKALYDNVAEAADELAFRRGDVLTVIERDTKGLDGWWLCSLRGKHGIAPGNRLKILTGMGEGTGGSVGGDSLHKKNMALYNQPNIDRQDYDVPPSNRGTIEGVPSPSRRPSYDALRNFAGPRKASLGNDLYDTPPSSKRGSAENPNSLYDTPPSSKRASSERTPPHSNRSSASRESGSNLLSSYSPSQLSLTSHQSGSVLSLPTVGRHRSDSHSSSETSRSSRSSLDRILSEEGPPLYDTLSPAASTEHLAPEDPVYDTPPSRNHALSQANPASKSSLASAASSESLLSNNSSFNSVSMSQATSLPDSARSSMDLPSDIYDVPPSTLEIDRSRKQLSMDSGLGFYDSPVRSRPSSSSSNTVILEGLKSSQSSFDCKPTSTVKEITRSKSLENAVDDVYDTPQNNMPKVGLKKIGGAPSGSGSLSNAFSDPSSVYDIPPQVTRDSVISERSDSSDDNQRLSSTSLDNDQQMAELLLYDELHLDLDSALEVLVKRQQDVYKATSRLASFVNNTWRSRVSLEKTLYDIKVSCTMVRNSLHDFVDFSHGVIANAVRLPDRYLANKLMKYVAPLHSTFDLVNKSFINLEEIKWQVSLLAEPLDKTRPDHLGQIALVAKDLMLEVKKVASFIQSNGTVLFKKAPVGEAKKPQMSSKPPAVPKAGENSGGKVAGAGNGKPKAMQHRPLPAVPGIDKSLTVNTLAALSEKHKLSLYDIKAALHQDDYAECEELPDEKDPVQAHCDIVEPSVQDYDYVQLDTRDVYSTCHGKNSPSAEEAHTKSGPGEMDVSSNKLEEVSSMDSSSGKTTQLFDSDLELIPVKDKQSDGNKETVGTTAENSFSRNSAENSRFPAENIADDTSEDVSDFELSEQDMKTPVNVSSASSSESEFIIPEPESGKTIRDILDPNDRQVLVYYSEQMNSHFTLLANAIDAFIGVVSGKEPPNVFLSHSKFVIVSAHKLVHIGDSIHRNLISNSVSVRIMQGANHLCDCLKASVMATKTAALQYPSPPAVQEMVDRVIAVSHAAHDLKLVITQAAKQ</sequence>
<comment type="caution">
    <text evidence="12">The sequence shown here is derived from an EMBL/GenBank/DDBJ whole genome shotgun (WGS) entry which is preliminary data.</text>
</comment>
<feature type="compositionally biased region" description="Gly residues" evidence="10">
    <location>
        <begin position="667"/>
        <end position="677"/>
    </location>
</feature>
<dbReference type="Gene3D" id="1.20.120.830">
    <property type="entry name" value="Serine-rich domain"/>
    <property type="match status" value="1"/>
</dbReference>
<feature type="compositionally biased region" description="Basic and acidic residues" evidence="10">
    <location>
        <begin position="452"/>
        <end position="464"/>
    </location>
</feature>
<dbReference type="GO" id="GO:0007155">
    <property type="term" value="P:cell adhesion"/>
    <property type="evidence" value="ECO:0007669"/>
    <property type="project" value="UniProtKB-KW"/>
</dbReference>
<feature type="region of interest" description="Disordered" evidence="10">
    <location>
        <begin position="257"/>
        <end position="285"/>
    </location>
</feature>
<feature type="compositionally biased region" description="Polar residues" evidence="10">
    <location>
        <begin position="831"/>
        <end position="847"/>
    </location>
</feature>
<evidence type="ECO:0000256" key="6">
    <source>
        <dbReference type="ARBA" id="ARBA00022553"/>
    </source>
</evidence>
<dbReference type="FunFam" id="1.20.120.230:FF:000001">
    <property type="entry name" value="Breast cancer anti-estrogen resistance 1"/>
    <property type="match status" value="1"/>
</dbReference>
<feature type="compositionally biased region" description="Acidic residues" evidence="10">
    <location>
        <begin position="855"/>
        <end position="870"/>
    </location>
</feature>
<keyword evidence="6" id="KW-0597">Phosphoprotein</keyword>
<evidence type="ECO:0000256" key="2">
    <source>
        <dbReference type="ARBA" id="ARBA00004496"/>
    </source>
</evidence>
<dbReference type="InterPro" id="IPR001452">
    <property type="entry name" value="SH3_domain"/>
</dbReference>
<keyword evidence="8" id="KW-0965">Cell junction</keyword>
<keyword evidence="13" id="KW-1185">Reference proteome</keyword>